<dbReference type="Proteomes" id="UP001066276">
    <property type="component" value="Chromosome 4_2"/>
</dbReference>
<comment type="caution">
    <text evidence="2">The sequence shown here is derived from an EMBL/GenBank/DDBJ whole genome shotgun (WGS) entry which is preliminary data.</text>
</comment>
<feature type="compositionally biased region" description="Basic and acidic residues" evidence="1">
    <location>
        <begin position="215"/>
        <end position="226"/>
    </location>
</feature>
<evidence type="ECO:0000313" key="3">
    <source>
        <dbReference type="Proteomes" id="UP001066276"/>
    </source>
</evidence>
<reference evidence="2" key="1">
    <citation type="journal article" date="2022" name="bioRxiv">
        <title>Sequencing and chromosome-scale assembly of the giantPleurodeles waltlgenome.</title>
        <authorList>
            <person name="Brown T."/>
            <person name="Elewa A."/>
            <person name="Iarovenko S."/>
            <person name="Subramanian E."/>
            <person name="Araus A.J."/>
            <person name="Petzold A."/>
            <person name="Susuki M."/>
            <person name="Suzuki K.-i.T."/>
            <person name="Hayashi T."/>
            <person name="Toyoda A."/>
            <person name="Oliveira C."/>
            <person name="Osipova E."/>
            <person name="Leigh N.D."/>
            <person name="Simon A."/>
            <person name="Yun M.H."/>
        </authorList>
    </citation>
    <scope>NUCLEOTIDE SEQUENCE</scope>
    <source>
        <strain evidence="2">20211129_DDA</strain>
        <tissue evidence="2">Liver</tissue>
    </source>
</reference>
<sequence>MMRFRGLEIQATDDNTDRDTQIQLGRSRLAIGICFHQSFGPGRTIFLHEWTNNTFGPIYRLDGRESDWRLSPFAPLLRRCEGACVTLHNSSTAQRCDKNSGVWRFASPPCPAVRCLQRGCWKEAREGHGWHRESSPGWGARPLHGLWRGKEPRWRQKAAAPASGKRGFWEGDGARERAPSRREPRGARTALQRGGAHSRAFREHRPAARAKRRGGLPDRDPSLTEL</sequence>
<accession>A0AAV7SPA8</accession>
<feature type="compositionally biased region" description="Basic and acidic residues" evidence="1">
    <location>
        <begin position="167"/>
        <end position="186"/>
    </location>
</feature>
<dbReference type="AlphaFoldDB" id="A0AAV7SPA8"/>
<keyword evidence="3" id="KW-1185">Reference proteome</keyword>
<feature type="region of interest" description="Disordered" evidence="1">
    <location>
        <begin position="149"/>
        <end position="226"/>
    </location>
</feature>
<name>A0AAV7SPA8_PLEWA</name>
<organism evidence="2 3">
    <name type="scientific">Pleurodeles waltl</name>
    <name type="common">Iberian ribbed newt</name>
    <dbReference type="NCBI Taxonomy" id="8319"/>
    <lineage>
        <taxon>Eukaryota</taxon>
        <taxon>Metazoa</taxon>
        <taxon>Chordata</taxon>
        <taxon>Craniata</taxon>
        <taxon>Vertebrata</taxon>
        <taxon>Euteleostomi</taxon>
        <taxon>Amphibia</taxon>
        <taxon>Batrachia</taxon>
        <taxon>Caudata</taxon>
        <taxon>Salamandroidea</taxon>
        <taxon>Salamandridae</taxon>
        <taxon>Pleurodelinae</taxon>
        <taxon>Pleurodeles</taxon>
    </lineage>
</organism>
<proteinExistence type="predicted"/>
<evidence type="ECO:0000313" key="2">
    <source>
        <dbReference type="EMBL" id="KAJ1165912.1"/>
    </source>
</evidence>
<protein>
    <submittedName>
        <fullName evidence="2">Uncharacterized protein</fullName>
    </submittedName>
</protein>
<evidence type="ECO:0000256" key="1">
    <source>
        <dbReference type="SAM" id="MobiDB-lite"/>
    </source>
</evidence>
<dbReference type="EMBL" id="JANPWB010000008">
    <property type="protein sequence ID" value="KAJ1165912.1"/>
    <property type="molecule type" value="Genomic_DNA"/>
</dbReference>
<gene>
    <name evidence="2" type="ORF">NDU88_006329</name>
</gene>